<feature type="binding site" evidence="7">
    <location>
        <position position="163"/>
    </location>
    <ligand>
        <name>S-adenosyl-L-methionine</name>
        <dbReference type="ChEBI" id="CHEBI:59789"/>
    </ligand>
</feature>
<protein>
    <recommendedName>
        <fullName evidence="8">rRNA adenine N(6)-methyltransferase</fullName>
        <ecNumber evidence="8">2.1.1.-</ecNumber>
    </recommendedName>
</protein>
<keyword evidence="8" id="KW-0698">rRNA processing</keyword>
<keyword evidence="5 7" id="KW-0694">RNA-binding</keyword>
<evidence type="ECO:0000256" key="6">
    <source>
        <dbReference type="ARBA" id="ARBA00024915"/>
    </source>
</evidence>
<dbReference type="InParanoid" id="A0A409Y9T0"/>
<reference evidence="10 11" key="1">
    <citation type="journal article" date="2018" name="Evol. Lett.">
        <title>Horizontal gene cluster transfer increased hallucinogenic mushroom diversity.</title>
        <authorList>
            <person name="Reynolds H.T."/>
            <person name="Vijayakumar V."/>
            <person name="Gluck-Thaler E."/>
            <person name="Korotkin H.B."/>
            <person name="Matheny P.B."/>
            <person name="Slot J.C."/>
        </authorList>
    </citation>
    <scope>NUCLEOTIDE SEQUENCE [LARGE SCALE GENOMIC DNA]</scope>
    <source>
        <strain evidence="10 11">2629</strain>
    </source>
</reference>
<keyword evidence="2 7" id="KW-0489">Methyltransferase</keyword>
<evidence type="ECO:0000313" key="10">
    <source>
        <dbReference type="EMBL" id="PPQ99759.1"/>
    </source>
</evidence>
<evidence type="ECO:0000256" key="5">
    <source>
        <dbReference type="ARBA" id="ARBA00022884"/>
    </source>
</evidence>
<comment type="function">
    <text evidence="6">Mitochondrial transcription factor that confers selective promoter recognition on the core subunit of the yeast mitochondrial RNA polymerase. Interacts with DNA in a non-specific manner.</text>
</comment>
<organism evidence="10 11">
    <name type="scientific">Panaeolus cyanescens</name>
    <dbReference type="NCBI Taxonomy" id="181874"/>
    <lineage>
        <taxon>Eukaryota</taxon>
        <taxon>Fungi</taxon>
        <taxon>Dikarya</taxon>
        <taxon>Basidiomycota</taxon>
        <taxon>Agaricomycotina</taxon>
        <taxon>Agaricomycetes</taxon>
        <taxon>Agaricomycetidae</taxon>
        <taxon>Agaricales</taxon>
        <taxon>Agaricineae</taxon>
        <taxon>Galeropsidaceae</taxon>
        <taxon>Panaeolus</taxon>
    </lineage>
</organism>
<dbReference type="GO" id="GO:0006391">
    <property type="term" value="P:transcription initiation at mitochondrial promoter"/>
    <property type="evidence" value="ECO:0007669"/>
    <property type="project" value="TreeGrafter"/>
</dbReference>
<dbReference type="GO" id="GO:0005759">
    <property type="term" value="C:mitochondrial matrix"/>
    <property type="evidence" value="ECO:0007669"/>
    <property type="project" value="TreeGrafter"/>
</dbReference>
<dbReference type="PROSITE" id="PS51689">
    <property type="entry name" value="SAM_RNA_A_N6_MT"/>
    <property type="match status" value="1"/>
</dbReference>
<dbReference type="Gene3D" id="3.40.50.150">
    <property type="entry name" value="Vaccinia Virus protein VP39"/>
    <property type="match status" value="1"/>
</dbReference>
<evidence type="ECO:0000256" key="3">
    <source>
        <dbReference type="ARBA" id="ARBA00022679"/>
    </source>
</evidence>
<proteinExistence type="inferred from homology"/>
<dbReference type="OrthoDB" id="16079at2759"/>
<dbReference type="Gene3D" id="1.10.8.100">
    <property type="entry name" value="Ribosomal RNA adenine dimethylase-like, domain 2"/>
    <property type="match status" value="1"/>
</dbReference>
<name>A0A409Y9T0_9AGAR</name>
<comment type="caution">
    <text evidence="10">The sequence shown here is derived from an EMBL/GenBank/DDBJ whole genome shotgun (WGS) entry which is preliminary data.</text>
</comment>
<dbReference type="EC" id="2.1.1.-" evidence="8"/>
<evidence type="ECO:0000256" key="8">
    <source>
        <dbReference type="RuleBase" id="RU362106"/>
    </source>
</evidence>
<gene>
    <name evidence="10" type="ORF">CVT24_009662</name>
</gene>
<keyword evidence="11" id="KW-1185">Reference proteome</keyword>
<dbReference type="STRING" id="181874.A0A409Y9T0"/>
<evidence type="ECO:0000256" key="7">
    <source>
        <dbReference type="PROSITE-ProRule" id="PRU01026"/>
    </source>
</evidence>
<dbReference type="FunCoup" id="A0A409Y9T0">
    <property type="interactions" value="14"/>
</dbReference>
<comment type="similarity">
    <text evidence="7 8">Belongs to the class I-like SAM-binding methyltransferase superfamily. rRNA adenine N(6)-methyltransferase family.</text>
</comment>
<dbReference type="GO" id="GO:0003723">
    <property type="term" value="F:RNA binding"/>
    <property type="evidence" value="ECO:0007669"/>
    <property type="project" value="UniProtKB-UniRule"/>
</dbReference>
<comment type="subcellular location">
    <subcellularLocation>
        <location evidence="1">Mitochondrion</location>
    </subcellularLocation>
</comment>
<dbReference type="PANTHER" id="PTHR11727">
    <property type="entry name" value="DIMETHYLADENOSINE TRANSFERASE"/>
    <property type="match status" value="1"/>
</dbReference>
<accession>A0A409Y9T0</accession>
<evidence type="ECO:0000256" key="1">
    <source>
        <dbReference type="ARBA" id="ARBA00004173"/>
    </source>
</evidence>
<dbReference type="PANTHER" id="PTHR11727:SF17">
    <property type="entry name" value="DIMETHYLADENOSINE TRANSFERASE 1, MITOCHONDRIAL"/>
    <property type="match status" value="1"/>
</dbReference>
<evidence type="ECO:0000313" key="11">
    <source>
        <dbReference type="Proteomes" id="UP000284842"/>
    </source>
</evidence>
<dbReference type="PROSITE" id="PS51257">
    <property type="entry name" value="PROKAR_LIPOPROTEIN"/>
    <property type="match status" value="1"/>
</dbReference>
<comment type="caution">
    <text evidence="7">Lacks conserved residue(s) required for the propagation of feature annotation.</text>
</comment>
<dbReference type="GO" id="GO:0034246">
    <property type="term" value="F:mitochondrial transcription factor activity"/>
    <property type="evidence" value="ECO:0007669"/>
    <property type="project" value="TreeGrafter"/>
</dbReference>
<evidence type="ECO:0000256" key="2">
    <source>
        <dbReference type="ARBA" id="ARBA00022603"/>
    </source>
</evidence>
<dbReference type="Proteomes" id="UP000284842">
    <property type="component" value="Unassembled WGS sequence"/>
</dbReference>
<feature type="compositionally biased region" description="Basic and acidic residues" evidence="9">
    <location>
        <begin position="62"/>
        <end position="75"/>
    </location>
</feature>
<dbReference type="EMBL" id="NHTK01001347">
    <property type="protein sequence ID" value="PPQ99759.1"/>
    <property type="molecule type" value="Genomic_DNA"/>
</dbReference>
<dbReference type="SUPFAM" id="SSF53335">
    <property type="entry name" value="S-adenosyl-L-methionine-dependent methyltransferases"/>
    <property type="match status" value="1"/>
</dbReference>
<dbReference type="Pfam" id="PF00398">
    <property type="entry name" value="RrnaAD"/>
    <property type="match status" value="1"/>
</dbReference>
<dbReference type="InterPro" id="IPR023165">
    <property type="entry name" value="rRNA_Ade_diMease-like_C"/>
</dbReference>
<evidence type="ECO:0000256" key="9">
    <source>
        <dbReference type="SAM" id="MobiDB-lite"/>
    </source>
</evidence>
<sequence length="492" mass="56359">MANLALRRLSKGLILCRPSSITPQISSYGCASRRWLSELSEEVPVKKTRARRKSTTSSSTDKAVEKKAKKKDASEVKPLPTETEDTVSEEPAETTVTSRKSKRVKPDVYIEPSKQRRHRNIALRHQIQSEDYVPDMNKLELPPIDDWRPHFPWSKEIAMRASVRNPDTAAMLAEAFLPKGSKDKVVIEANPGPGQLTRALLKLPRSRLKRLIVVEHGPYFYEYVKPLEAIDDRVTVLPLNGKDWSTYNRIRDMGLLKDVEITDWEQEHPQLQFIMTLSTSVEGEQLLSQLFRAIPDRQWLFKYGRVPMNFILSHRMWQRSTAPAASKNRCKVSVIAQAAAEMHEVVRPESLHPFAEHFHPRIENRKPDEDISLTDSLLNERRMGAQHVAIRVTPWADRVIKPRQLEFWDYCLRNLFILKATPLSKTINTLGPGGYNLLPKLEAQGVDISQTSRSLTVEDWAKVVQTFQDWPFRPEDLSIDAYSDTTSTGPRL</sequence>
<dbReference type="InterPro" id="IPR001737">
    <property type="entry name" value="KsgA/Erm"/>
</dbReference>
<dbReference type="AlphaFoldDB" id="A0A409Y9T0"/>
<keyword evidence="3 7" id="KW-0808">Transferase</keyword>
<feature type="region of interest" description="Disordered" evidence="9">
    <location>
        <begin position="42"/>
        <end position="104"/>
    </location>
</feature>
<evidence type="ECO:0000256" key="4">
    <source>
        <dbReference type="ARBA" id="ARBA00022691"/>
    </source>
</evidence>
<feature type="binding site" evidence="7">
    <location>
        <position position="215"/>
    </location>
    <ligand>
        <name>S-adenosyl-L-methionine</name>
        <dbReference type="ChEBI" id="CHEBI:59789"/>
    </ligand>
</feature>
<feature type="compositionally biased region" description="Acidic residues" evidence="9">
    <location>
        <begin position="82"/>
        <end position="92"/>
    </location>
</feature>
<dbReference type="InterPro" id="IPR029063">
    <property type="entry name" value="SAM-dependent_MTases_sf"/>
</dbReference>
<keyword evidence="4 7" id="KW-0949">S-adenosyl-L-methionine</keyword>
<dbReference type="GO" id="GO:0000179">
    <property type="term" value="F:rRNA (adenine-N6,N6-)-dimethyltransferase activity"/>
    <property type="evidence" value="ECO:0007669"/>
    <property type="project" value="UniProtKB-UniRule"/>
</dbReference>